<dbReference type="Pfam" id="PF18911">
    <property type="entry name" value="PKD_4"/>
    <property type="match status" value="1"/>
</dbReference>
<comment type="caution">
    <text evidence="4">The sequence shown here is derived from an EMBL/GenBank/DDBJ whole genome shotgun (WGS) entry which is preliminary data.</text>
</comment>
<dbReference type="SMART" id="SM00089">
    <property type="entry name" value="PKD"/>
    <property type="match status" value="2"/>
</dbReference>
<keyword evidence="2" id="KW-1133">Transmembrane helix</keyword>
<keyword evidence="2" id="KW-0812">Transmembrane</keyword>
<proteinExistence type="predicted"/>
<evidence type="ECO:0000313" key="5">
    <source>
        <dbReference type="Proteomes" id="UP001199816"/>
    </source>
</evidence>
<sequence>MHFVYTKQWGRLDFRVWISLIMVAVVTLALLGYKVATNVSCPEFELKTTSNINHISEGPHTYFVNEQVRFFATRNDASLMVTWNFGDKSATQIGASVTHSFIKEGNYLVTAIINGRCSESINIRVIQNSTLISTSNSPQINRIVSDDVVATGDKAVFNTTAESANYNWSVQELPEMGQQATKAATFIFTKAGTFTVILKLDQGTSYQKIIQVTDPLGPADNTTSSIPLPPGPAEVGPPPLPVEAPEKKPEEAKQEAPKPASQEPAPAAAKVYDQLPEPAIQAMLEEVAEGKKTIADFNNILCNGAGTKVMANNQSTSFAALCNELKEKKGLPLLKRKKRIQSFKVVRDPANGNCVKIIYITYK</sequence>
<evidence type="ECO:0000313" key="4">
    <source>
        <dbReference type="EMBL" id="MCD2423482.1"/>
    </source>
</evidence>
<keyword evidence="5" id="KW-1185">Reference proteome</keyword>
<protein>
    <submittedName>
        <fullName evidence="4">PKD domain-containing protein</fullName>
    </submittedName>
</protein>
<feature type="compositionally biased region" description="Basic and acidic residues" evidence="1">
    <location>
        <begin position="244"/>
        <end position="256"/>
    </location>
</feature>
<name>A0ABS8PT34_9BACT</name>
<dbReference type="Gene3D" id="2.60.40.10">
    <property type="entry name" value="Immunoglobulins"/>
    <property type="match status" value="1"/>
</dbReference>
<evidence type="ECO:0000256" key="2">
    <source>
        <dbReference type="SAM" id="Phobius"/>
    </source>
</evidence>
<dbReference type="InterPro" id="IPR035986">
    <property type="entry name" value="PKD_dom_sf"/>
</dbReference>
<dbReference type="InterPro" id="IPR000601">
    <property type="entry name" value="PKD_dom"/>
</dbReference>
<feature type="domain" description="PKD" evidence="3">
    <location>
        <begin position="51"/>
        <end position="114"/>
    </location>
</feature>
<dbReference type="RefSeq" id="WP_231004745.1">
    <property type="nucleotide sequence ID" value="NZ_JAJNEC010000005.1"/>
</dbReference>
<keyword evidence="2" id="KW-0472">Membrane</keyword>
<dbReference type="Proteomes" id="UP001199816">
    <property type="component" value="Unassembled WGS sequence"/>
</dbReference>
<evidence type="ECO:0000259" key="3">
    <source>
        <dbReference type="PROSITE" id="PS50093"/>
    </source>
</evidence>
<dbReference type="InterPro" id="IPR022409">
    <property type="entry name" value="PKD/Chitinase_dom"/>
</dbReference>
<feature type="region of interest" description="Disordered" evidence="1">
    <location>
        <begin position="215"/>
        <end position="268"/>
    </location>
</feature>
<dbReference type="InterPro" id="IPR013783">
    <property type="entry name" value="Ig-like_fold"/>
</dbReference>
<dbReference type="EMBL" id="JAJNEC010000005">
    <property type="protein sequence ID" value="MCD2423482.1"/>
    <property type="molecule type" value="Genomic_DNA"/>
</dbReference>
<evidence type="ECO:0000256" key="1">
    <source>
        <dbReference type="SAM" id="MobiDB-lite"/>
    </source>
</evidence>
<feature type="transmembrane region" description="Helical" evidence="2">
    <location>
        <begin position="12"/>
        <end position="33"/>
    </location>
</feature>
<accession>A0ABS8PT34</accession>
<feature type="compositionally biased region" description="Pro residues" evidence="1">
    <location>
        <begin position="227"/>
        <end position="242"/>
    </location>
</feature>
<dbReference type="SUPFAM" id="SSF49299">
    <property type="entry name" value="PKD domain"/>
    <property type="match status" value="1"/>
</dbReference>
<dbReference type="PROSITE" id="PS50093">
    <property type="entry name" value="PKD"/>
    <property type="match status" value="1"/>
</dbReference>
<dbReference type="CDD" id="cd00146">
    <property type="entry name" value="PKD"/>
    <property type="match status" value="1"/>
</dbReference>
<organism evidence="4 5">
    <name type="scientific">Niabella pedocola</name>
    <dbReference type="NCBI Taxonomy" id="1752077"/>
    <lineage>
        <taxon>Bacteria</taxon>
        <taxon>Pseudomonadati</taxon>
        <taxon>Bacteroidota</taxon>
        <taxon>Chitinophagia</taxon>
        <taxon>Chitinophagales</taxon>
        <taxon>Chitinophagaceae</taxon>
        <taxon>Niabella</taxon>
    </lineage>
</organism>
<reference evidence="4 5" key="1">
    <citation type="submission" date="2021-11" db="EMBL/GenBank/DDBJ databases">
        <title>Genomic of Niabella pedocola.</title>
        <authorList>
            <person name="Wu T."/>
        </authorList>
    </citation>
    <scope>NUCLEOTIDE SEQUENCE [LARGE SCALE GENOMIC DNA]</scope>
    <source>
        <strain evidence="4 5">JCM 31011</strain>
    </source>
</reference>
<gene>
    <name evidence="4" type="ORF">LQ567_11965</name>
</gene>